<keyword evidence="3" id="KW-1015">Disulfide bond</keyword>
<dbReference type="GO" id="GO:0048046">
    <property type="term" value="C:apoplast"/>
    <property type="evidence" value="ECO:0007669"/>
    <property type="project" value="UniProtKB-SubCell"/>
</dbReference>
<comment type="caution">
    <text evidence="10">The sequence shown here is derived from an EMBL/GenBank/DDBJ whole genome shotgun (WGS) entry which is preliminary data.</text>
</comment>
<comment type="function">
    <text evidence="8">Catalyzes xyloglucan endohydrolysis (XEH) and/or endotransglycosylation (XET). Cleaves and religates xyloglucan polymers, an essential constituent of the primary cell wall, and thereby participates in cell wall construction of growing tissues.</text>
</comment>
<reference evidence="10 11" key="1">
    <citation type="submission" date="2024-06" db="EMBL/GenBank/DDBJ databases">
        <title>A chromosome level genome sequence of Diviner's sage (Salvia divinorum).</title>
        <authorList>
            <person name="Ford S.A."/>
            <person name="Ro D.-K."/>
            <person name="Ness R.W."/>
            <person name="Phillips M.A."/>
        </authorList>
    </citation>
    <scope>NUCLEOTIDE SEQUENCE [LARGE SCALE GENOMIC DNA]</scope>
    <source>
        <strain evidence="10">SAF-2024a</strain>
        <tissue evidence="10">Leaf</tissue>
    </source>
</reference>
<keyword evidence="8" id="KW-0052">Apoplast</keyword>
<dbReference type="InterPro" id="IPR010713">
    <property type="entry name" value="XET_C"/>
</dbReference>
<feature type="active site" description="Proton donor" evidence="6">
    <location>
        <position position="107"/>
    </location>
</feature>
<dbReference type="Proteomes" id="UP001567538">
    <property type="component" value="Unassembled WGS sequence"/>
</dbReference>
<evidence type="ECO:0000256" key="7">
    <source>
        <dbReference type="PIRSR" id="PIRSR005604-2"/>
    </source>
</evidence>
<evidence type="ECO:0000256" key="6">
    <source>
        <dbReference type="PIRSR" id="PIRSR005604-1"/>
    </source>
</evidence>
<keyword evidence="8" id="KW-0134">Cell wall</keyword>
<feature type="active site" description="Nucleophile" evidence="6">
    <location>
        <position position="103"/>
    </location>
</feature>
<evidence type="ECO:0000259" key="9">
    <source>
        <dbReference type="PROSITE" id="PS51762"/>
    </source>
</evidence>
<evidence type="ECO:0000256" key="2">
    <source>
        <dbReference type="ARBA" id="ARBA00022801"/>
    </source>
</evidence>
<sequence>MAGFEFVIAMAIVFAALDSNLIEGRSMLKSMHLSWGTQRSGFLQPAGRDDVTLLLDPVSGSGIQSKDQFLFGAVEMQIKLVPGDSAGTVTSFYLSSLGAKHNEVDFEFLGNVTGQPTIIHTNIYTQGAAGREVQFYPWFDPSEDYHNYTIHWTPSRVVWFVDNIPIRVYRNYLDDGIPYPDLDQPMRAYSSIWNADSWATRGGLDRINWSKAPFVAKLRKFRARACKFEGSTSVGQCTTAAAAGTTSELGLDDQSQMELIRYKSLIYDYCKDYDRYKGLFPGECFKPQY</sequence>
<dbReference type="InterPro" id="IPR044791">
    <property type="entry name" value="Beta-glucanase/XTH"/>
</dbReference>
<keyword evidence="5 8" id="KW-0326">Glycosidase</keyword>
<keyword evidence="11" id="KW-1185">Reference proteome</keyword>
<evidence type="ECO:0000256" key="3">
    <source>
        <dbReference type="ARBA" id="ARBA00023157"/>
    </source>
</evidence>
<evidence type="ECO:0000313" key="10">
    <source>
        <dbReference type="EMBL" id="KAL1547185.1"/>
    </source>
</evidence>
<dbReference type="Gene3D" id="2.60.120.200">
    <property type="match status" value="1"/>
</dbReference>
<feature type="glycosylation site" description="N-linked (GlcNAc...) asparagine" evidence="7">
    <location>
        <position position="111"/>
    </location>
</feature>
<dbReference type="PIRSF" id="PIRSF005604">
    <property type="entry name" value="XET"/>
    <property type="match status" value="1"/>
</dbReference>
<dbReference type="InterPro" id="IPR016455">
    <property type="entry name" value="XTH"/>
</dbReference>
<keyword evidence="8" id="KW-0964">Secreted</keyword>
<comment type="similarity">
    <text evidence="8">Belongs to the glycosyl hydrolase 16 family.</text>
</comment>
<dbReference type="SUPFAM" id="SSF49899">
    <property type="entry name" value="Concanavalin A-like lectins/glucanases"/>
    <property type="match status" value="1"/>
</dbReference>
<keyword evidence="8" id="KW-0961">Cell wall biogenesis/degradation</keyword>
<protein>
    <recommendedName>
        <fullName evidence="8">Xyloglucan endotransglucosylase/hydrolase</fullName>
        <ecNumber evidence="8">2.4.1.207</ecNumber>
    </recommendedName>
</protein>
<comment type="PTM">
    <text evidence="8">Contains at least one intrachain disulfide bond essential for its enzymatic activity.</text>
</comment>
<dbReference type="EC" id="2.4.1.207" evidence="8"/>
<keyword evidence="4" id="KW-0325">Glycoprotein</keyword>
<dbReference type="Pfam" id="PF00722">
    <property type="entry name" value="Glyco_hydro_16"/>
    <property type="match status" value="1"/>
</dbReference>
<dbReference type="InterPro" id="IPR008263">
    <property type="entry name" value="GH16_AS"/>
</dbReference>
<dbReference type="InterPro" id="IPR013320">
    <property type="entry name" value="ConA-like_dom_sf"/>
</dbReference>
<evidence type="ECO:0000256" key="1">
    <source>
        <dbReference type="ARBA" id="ARBA00022679"/>
    </source>
</evidence>
<dbReference type="PROSITE" id="PS01034">
    <property type="entry name" value="GH16_1"/>
    <property type="match status" value="1"/>
</dbReference>
<evidence type="ECO:0000256" key="4">
    <source>
        <dbReference type="ARBA" id="ARBA00023180"/>
    </source>
</evidence>
<evidence type="ECO:0000256" key="8">
    <source>
        <dbReference type="RuleBase" id="RU361120"/>
    </source>
</evidence>
<dbReference type="GO" id="GO:0071555">
    <property type="term" value="P:cell wall organization"/>
    <property type="evidence" value="ECO:0007669"/>
    <property type="project" value="UniProtKB-KW"/>
</dbReference>
<dbReference type="InterPro" id="IPR000757">
    <property type="entry name" value="Beta-glucanase-like"/>
</dbReference>
<feature type="domain" description="GH16" evidence="9">
    <location>
        <begin position="1"/>
        <end position="218"/>
    </location>
</feature>
<keyword evidence="1 8" id="KW-0808">Transferase</keyword>
<dbReference type="Pfam" id="PF06955">
    <property type="entry name" value="XET_C"/>
    <property type="match status" value="1"/>
</dbReference>
<feature type="signal peptide" evidence="8">
    <location>
        <begin position="1"/>
        <end position="24"/>
    </location>
</feature>
<name>A0ABD1GST3_SALDI</name>
<accession>A0ABD1GST3</accession>
<organism evidence="10 11">
    <name type="scientific">Salvia divinorum</name>
    <name type="common">Maria pastora</name>
    <name type="synonym">Diviner's sage</name>
    <dbReference type="NCBI Taxonomy" id="28513"/>
    <lineage>
        <taxon>Eukaryota</taxon>
        <taxon>Viridiplantae</taxon>
        <taxon>Streptophyta</taxon>
        <taxon>Embryophyta</taxon>
        <taxon>Tracheophyta</taxon>
        <taxon>Spermatophyta</taxon>
        <taxon>Magnoliopsida</taxon>
        <taxon>eudicotyledons</taxon>
        <taxon>Gunneridae</taxon>
        <taxon>Pentapetalae</taxon>
        <taxon>asterids</taxon>
        <taxon>lamiids</taxon>
        <taxon>Lamiales</taxon>
        <taxon>Lamiaceae</taxon>
        <taxon>Nepetoideae</taxon>
        <taxon>Mentheae</taxon>
        <taxon>Salviinae</taxon>
        <taxon>Salvia</taxon>
        <taxon>Salvia subgen. Calosphace</taxon>
    </lineage>
</organism>
<dbReference type="AlphaFoldDB" id="A0ABD1GST3"/>
<dbReference type="EMBL" id="JBEAFC010000008">
    <property type="protein sequence ID" value="KAL1547185.1"/>
    <property type="molecule type" value="Genomic_DNA"/>
</dbReference>
<evidence type="ECO:0000256" key="5">
    <source>
        <dbReference type="ARBA" id="ARBA00023295"/>
    </source>
</evidence>
<dbReference type="PANTHER" id="PTHR31062">
    <property type="entry name" value="XYLOGLUCAN ENDOTRANSGLUCOSYLASE/HYDROLASE PROTEIN 8-RELATED"/>
    <property type="match status" value="1"/>
</dbReference>
<comment type="subcellular location">
    <subcellularLocation>
        <location evidence="8">Secreted</location>
        <location evidence="8">Cell wall</location>
    </subcellularLocation>
    <subcellularLocation>
        <location evidence="8">Secreted</location>
        <location evidence="8">Extracellular space</location>
        <location evidence="8">Apoplast</location>
    </subcellularLocation>
</comment>
<gene>
    <name evidence="10" type="ORF">AAHA92_23691</name>
</gene>
<dbReference type="GO" id="GO:0016798">
    <property type="term" value="F:hydrolase activity, acting on glycosyl bonds"/>
    <property type="evidence" value="ECO:0007669"/>
    <property type="project" value="UniProtKB-KW"/>
</dbReference>
<keyword evidence="8" id="KW-0732">Signal</keyword>
<dbReference type="GO" id="GO:0016762">
    <property type="term" value="F:xyloglucan:xyloglucosyl transferase activity"/>
    <property type="evidence" value="ECO:0007669"/>
    <property type="project" value="UniProtKB-EC"/>
</dbReference>
<keyword evidence="2 8" id="KW-0378">Hydrolase</keyword>
<dbReference type="PROSITE" id="PS51762">
    <property type="entry name" value="GH16_2"/>
    <property type="match status" value="1"/>
</dbReference>
<proteinExistence type="inferred from homology"/>
<evidence type="ECO:0000313" key="11">
    <source>
        <dbReference type="Proteomes" id="UP001567538"/>
    </source>
</evidence>
<feature type="chain" id="PRO_5044529798" description="Xyloglucan endotransglucosylase/hydrolase" evidence="8">
    <location>
        <begin position="25"/>
        <end position="289"/>
    </location>
</feature>